<evidence type="ECO:0008006" key="5">
    <source>
        <dbReference type="Google" id="ProtNLM"/>
    </source>
</evidence>
<dbReference type="SUPFAM" id="SSF52833">
    <property type="entry name" value="Thioredoxin-like"/>
    <property type="match status" value="1"/>
</dbReference>
<evidence type="ECO:0000313" key="4">
    <source>
        <dbReference type="Proteomes" id="UP000306340"/>
    </source>
</evidence>
<proteinExistence type="inferred from homology"/>
<comment type="caution">
    <text evidence="3">The sequence shown here is derived from an EMBL/GenBank/DDBJ whole genome shotgun (WGS) entry which is preliminary data.</text>
</comment>
<comment type="similarity">
    <text evidence="1 2">Belongs to the ArsC family.</text>
</comment>
<dbReference type="InterPro" id="IPR036249">
    <property type="entry name" value="Thioredoxin-like_sf"/>
</dbReference>
<evidence type="ECO:0000256" key="1">
    <source>
        <dbReference type="ARBA" id="ARBA00007198"/>
    </source>
</evidence>
<sequence length="108" mass="11861">MIIYGISTCDTCKKAMKALEAADKAPEFRDIRAKPLSEAEIDELVSTFGDAIINRQSTTWRGLSDWLKASDPEAQLAAQPTLMKRPVIRDGDQLLLGWGAEVQAKLLG</sequence>
<dbReference type="PANTHER" id="PTHR30041:SF8">
    <property type="entry name" value="PROTEIN YFFB"/>
    <property type="match status" value="1"/>
</dbReference>
<dbReference type="CDD" id="cd02977">
    <property type="entry name" value="ArsC_family"/>
    <property type="match status" value="1"/>
</dbReference>
<dbReference type="PANTHER" id="PTHR30041">
    <property type="entry name" value="ARSENATE REDUCTASE"/>
    <property type="match status" value="1"/>
</dbReference>
<accession>A0A4U0Z8G5</accession>
<dbReference type="Proteomes" id="UP000306340">
    <property type="component" value="Unassembled WGS sequence"/>
</dbReference>
<dbReference type="Gene3D" id="3.40.30.10">
    <property type="entry name" value="Glutaredoxin"/>
    <property type="match status" value="1"/>
</dbReference>
<evidence type="ECO:0000256" key="2">
    <source>
        <dbReference type="PROSITE-ProRule" id="PRU01282"/>
    </source>
</evidence>
<protein>
    <recommendedName>
        <fullName evidence="5">Arsenate reductase</fullName>
    </recommendedName>
</protein>
<organism evidence="3 4">
    <name type="scientific">Cereibacter changlensis</name>
    <dbReference type="NCBI Taxonomy" id="402884"/>
    <lineage>
        <taxon>Bacteria</taxon>
        <taxon>Pseudomonadati</taxon>
        <taxon>Pseudomonadota</taxon>
        <taxon>Alphaproteobacteria</taxon>
        <taxon>Rhodobacterales</taxon>
        <taxon>Paracoccaceae</taxon>
        <taxon>Cereibacter</taxon>
    </lineage>
</organism>
<dbReference type="AlphaFoldDB" id="A0A4U0Z8G5"/>
<dbReference type="EMBL" id="SWAU01000019">
    <property type="protein sequence ID" value="TKA97893.1"/>
    <property type="molecule type" value="Genomic_DNA"/>
</dbReference>
<evidence type="ECO:0000313" key="3">
    <source>
        <dbReference type="EMBL" id="TKA97893.1"/>
    </source>
</evidence>
<dbReference type="Pfam" id="PF03960">
    <property type="entry name" value="ArsC"/>
    <property type="match status" value="1"/>
</dbReference>
<reference evidence="3 4" key="1">
    <citation type="submission" date="2019-04" db="EMBL/GenBank/DDBJ databases">
        <title>Crypto-aerobic microbial life in anoxic (sulfidic) marine sediments.</title>
        <authorList>
            <person name="Bhattacharya S."/>
            <person name="Roy C."/>
            <person name="Mondal N."/>
            <person name="Sarkar J."/>
            <person name="Mandal S."/>
            <person name="Rameez M.J."/>
            <person name="Ghosh W."/>
        </authorList>
    </citation>
    <scope>NUCLEOTIDE SEQUENCE [LARGE SCALE GENOMIC DNA]</scope>
    <source>
        <strain evidence="3 4">SBBC</strain>
    </source>
</reference>
<name>A0A4U0Z8G5_9RHOB</name>
<dbReference type="RefSeq" id="WP_136791376.1">
    <property type="nucleotide sequence ID" value="NZ_SWAU01000019.1"/>
</dbReference>
<gene>
    <name evidence="3" type="ORF">FAZ78_03770</name>
</gene>
<dbReference type="InterPro" id="IPR006660">
    <property type="entry name" value="Arsenate_reductase-like"/>
</dbReference>
<dbReference type="PROSITE" id="PS51353">
    <property type="entry name" value="ARSC"/>
    <property type="match status" value="1"/>
</dbReference>